<dbReference type="InterPro" id="IPR019448">
    <property type="entry name" value="NT-C2"/>
</dbReference>
<proteinExistence type="predicted"/>
<accession>A0AAD8N152</accession>
<feature type="compositionally biased region" description="Basic and acidic residues" evidence="2">
    <location>
        <begin position="756"/>
        <end position="768"/>
    </location>
</feature>
<feature type="coiled-coil region" evidence="1">
    <location>
        <begin position="453"/>
        <end position="526"/>
    </location>
</feature>
<dbReference type="EMBL" id="JAUIZM010000003">
    <property type="protein sequence ID" value="KAK1392749.1"/>
    <property type="molecule type" value="Genomic_DNA"/>
</dbReference>
<name>A0AAD8N152_9APIA</name>
<evidence type="ECO:0000313" key="5">
    <source>
        <dbReference type="Proteomes" id="UP001237642"/>
    </source>
</evidence>
<feature type="compositionally biased region" description="Basic and acidic residues" evidence="2">
    <location>
        <begin position="789"/>
        <end position="799"/>
    </location>
</feature>
<dbReference type="PROSITE" id="PS51840">
    <property type="entry name" value="C2_NT"/>
    <property type="match status" value="1"/>
</dbReference>
<feature type="region of interest" description="Disordered" evidence="2">
    <location>
        <begin position="142"/>
        <end position="228"/>
    </location>
</feature>
<feature type="region of interest" description="Disordered" evidence="2">
    <location>
        <begin position="741"/>
        <end position="799"/>
    </location>
</feature>
<dbReference type="AlphaFoldDB" id="A0AAD8N152"/>
<comment type="caution">
    <text evidence="4">The sequence shown here is derived from an EMBL/GenBank/DDBJ whole genome shotgun (WGS) entry which is preliminary data.</text>
</comment>
<evidence type="ECO:0000313" key="4">
    <source>
        <dbReference type="EMBL" id="KAK1392749.1"/>
    </source>
</evidence>
<dbReference type="PANTHER" id="PTHR34452:SF14">
    <property type="entry name" value="MYOSIN HEAVY CHAIN, MUSCLE"/>
    <property type="match status" value="1"/>
</dbReference>
<feature type="compositionally biased region" description="Basic and acidic residues" evidence="2">
    <location>
        <begin position="182"/>
        <end position="204"/>
    </location>
</feature>
<reference evidence="4" key="1">
    <citation type="submission" date="2023-02" db="EMBL/GenBank/DDBJ databases">
        <title>Genome of toxic invasive species Heracleum sosnowskyi carries increased number of genes despite the absence of recent whole-genome duplications.</title>
        <authorList>
            <person name="Schelkunov M."/>
            <person name="Shtratnikova V."/>
            <person name="Makarenko M."/>
            <person name="Klepikova A."/>
            <person name="Omelchenko D."/>
            <person name="Novikova G."/>
            <person name="Obukhova E."/>
            <person name="Bogdanov V."/>
            <person name="Penin A."/>
            <person name="Logacheva M."/>
        </authorList>
    </citation>
    <scope>NUCLEOTIDE SEQUENCE</scope>
    <source>
        <strain evidence="4">Hsosn_3</strain>
        <tissue evidence="4">Leaf</tissue>
    </source>
</reference>
<feature type="compositionally biased region" description="Basic and acidic residues" evidence="2">
    <location>
        <begin position="219"/>
        <end position="228"/>
    </location>
</feature>
<dbReference type="Pfam" id="PF10358">
    <property type="entry name" value="NT-C2"/>
    <property type="match status" value="1"/>
</dbReference>
<reference evidence="4" key="2">
    <citation type="submission" date="2023-05" db="EMBL/GenBank/DDBJ databases">
        <authorList>
            <person name="Schelkunov M.I."/>
        </authorList>
    </citation>
    <scope>NUCLEOTIDE SEQUENCE</scope>
    <source>
        <strain evidence="4">Hsosn_3</strain>
        <tissue evidence="4">Leaf</tissue>
    </source>
</reference>
<protein>
    <submittedName>
        <fullName evidence="4">Myosin heavy chain-related protein</fullName>
    </submittedName>
</protein>
<evidence type="ECO:0000256" key="2">
    <source>
        <dbReference type="SAM" id="MobiDB-lite"/>
    </source>
</evidence>
<organism evidence="4 5">
    <name type="scientific">Heracleum sosnowskyi</name>
    <dbReference type="NCBI Taxonomy" id="360622"/>
    <lineage>
        <taxon>Eukaryota</taxon>
        <taxon>Viridiplantae</taxon>
        <taxon>Streptophyta</taxon>
        <taxon>Embryophyta</taxon>
        <taxon>Tracheophyta</taxon>
        <taxon>Spermatophyta</taxon>
        <taxon>Magnoliopsida</taxon>
        <taxon>eudicotyledons</taxon>
        <taxon>Gunneridae</taxon>
        <taxon>Pentapetalae</taxon>
        <taxon>asterids</taxon>
        <taxon>campanulids</taxon>
        <taxon>Apiales</taxon>
        <taxon>Apiaceae</taxon>
        <taxon>Apioideae</taxon>
        <taxon>apioid superclade</taxon>
        <taxon>Tordylieae</taxon>
        <taxon>Tordyliinae</taxon>
        <taxon>Heracleum</taxon>
    </lineage>
</organism>
<gene>
    <name evidence="4" type="ORF">POM88_011805</name>
</gene>
<evidence type="ECO:0000259" key="3">
    <source>
        <dbReference type="PROSITE" id="PS51840"/>
    </source>
</evidence>
<dbReference type="Proteomes" id="UP001237642">
    <property type="component" value="Unassembled WGS sequence"/>
</dbReference>
<keyword evidence="5" id="KW-1185">Reference proteome</keyword>
<evidence type="ECO:0000256" key="1">
    <source>
        <dbReference type="SAM" id="Coils"/>
    </source>
</evidence>
<feature type="coiled-coil region" evidence="1">
    <location>
        <begin position="802"/>
        <end position="843"/>
    </location>
</feature>
<feature type="coiled-coil region" evidence="1">
    <location>
        <begin position="556"/>
        <end position="667"/>
    </location>
</feature>
<feature type="region of interest" description="Disordered" evidence="2">
    <location>
        <begin position="350"/>
        <end position="380"/>
    </location>
</feature>
<sequence length="860" mass="98868">MFKSSRWKSDKHKIKAVFELQFQATQVPNFKGKKKVMISIVPESVGKPTIKLPKTSIVEGTCLWETPVYETIKLIKDSSTGIYKENVYHFIVSTGSSKSSYLGEASLDFAEFAEATQPLLVSLPLSFTDSGACLNIGVRKMQENDEKSSRDGGQNEDPKSLKSQLVDPFEDSGLDFLEDDDLKTSPETERSISFSDRRSDKTENAENSMPVRWNSLPPKRTENEVPKDKQVHQPFNTDWKQIAKEGKKGQDLSIQVVGLKEENAALKRQCELLKSSKGEVETKDVWDQPEDMMQRLRREKDLNKKMRSQLYETEDSNSELILVVNDLNKKLEQKSTEIIHLSNRIKAMQNVKEDASETSTSDTDLDTNEQARRQTNTGENKAKEELLKRITDLCEEIEVYKKDKEEQNLHMEALVFDYDTIKQEKQDISTKLEQSQILQTKIQSEYSESLAIIEDFKVQMDILEKKINKQEYEFSKSLDTIEELEFMVKNLEEQLEKQAREFEDDLEAVTQAKVKQEQRAIRAEETLRKTRCSNASSTERLQEEFEKLSLDLTSKLDENERIYKRTAAEADDLRLQKSVLEQMLQKAEGDLGLLKDQYEGKVHELSNEINLQTKQIEKMSRQLEAKNNELASIQKHDASQEMLSKQREKLEKELALSTKAVDLLKEEVTTLKTLKDEKGILVGSLQSEMENQNIQYNELKHCMLQIDLEKESLRKQVSELEGHLKKKDEVISSLDKKIKSNTEHVATRGRTSKGAISDKVKSHEENRHAVQTRPPAARQSETVKSGTKKLSDKKSNRDDCSIQTLSSEVALLNERNKHMEEELREMQDKYSEISLKFAEVEGERQQLVMSLRNLKNGKKT</sequence>
<dbReference type="PANTHER" id="PTHR34452">
    <property type="entry name" value="MYOSIN HEAVY CHAIN-RELATED PROTEIN"/>
    <property type="match status" value="1"/>
</dbReference>
<feature type="domain" description="C2 NT-type" evidence="3">
    <location>
        <begin position="6"/>
        <end position="142"/>
    </location>
</feature>
<feature type="compositionally biased region" description="Acidic residues" evidence="2">
    <location>
        <begin position="168"/>
        <end position="181"/>
    </location>
</feature>
<keyword evidence="1" id="KW-0175">Coiled coil</keyword>